<evidence type="ECO:0000259" key="14">
    <source>
        <dbReference type="Pfam" id="PF07715"/>
    </source>
</evidence>
<reference evidence="15 16" key="1">
    <citation type="journal article" date="2011" name="EMBO J.">
        <title>Structural diversity of bacterial flagellar motors.</title>
        <authorList>
            <person name="Chen S."/>
            <person name="Beeby M."/>
            <person name="Murphy G.E."/>
            <person name="Leadbetter J.R."/>
            <person name="Hendrixson D.R."/>
            <person name="Briegel A."/>
            <person name="Li Z."/>
            <person name="Shi J."/>
            <person name="Tocheva E.I."/>
            <person name="Muller A."/>
            <person name="Dobro M.J."/>
            <person name="Jensen G.J."/>
        </authorList>
    </citation>
    <scope>NUCLEOTIDE SEQUENCE [LARGE SCALE GENOMIC DNA]</scope>
    <source>
        <strain evidence="15 16">DSM 6540</strain>
    </source>
</reference>
<dbReference type="InterPro" id="IPR012910">
    <property type="entry name" value="Plug_dom"/>
</dbReference>
<comment type="caution">
    <text evidence="15">The sequence shown here is derived from an EMBL/GenBank/DDBJ whole genome shotgun (WGS) entry which is preliminary data.</text>
</comment>
<keyword evidence="6 11" id="KW-0798">TonB box</keyword>
<keyword evidence="2 10" id="KW-0813">Transport</keyword>
<dbReference type="InterPro" id="IPR037066">
    <property type="entry name" value="Plug_dom_sf"/>
</dbReference>
<dbReference type="CDD" id="cd01347">
    <property type="entry name" value="ligand_gated_channel"/>
    <property type="match status" value="1"/>
</dbReference>
<keyword evidence="8 15" id="KW-0675">Receptor</keyword>
<evidence type="ECO:0000313" key="15">
    <source>
        <dbReference type="EMBL" id="EGO64513.1"/>
    </source>
</evidence>
<keyword evidence="7 10" id="KW-0472">Membrane</keyword>
<keyword evidence="3 10" id="KW-1134">Transmembrane beta strand</keyword>
<organism evidence="15 16">
    <name type="scientific">Acetonema longum DSM 6540</name>
    <dbReference type="NCBI Taxonomy" id="1009370"/>
    <lineage>
        <taxon>Bacteria</taxon>
        <taxon>Bacillati</taxon>
        <taxon>Bacillota</taxon>
        <taxon>Negativicutes</taxon>
        <taxon>Acetonemataceae</taxon>
        <taxon>Acetonema</taxon>
    </lineage>
</organism>
<dbReference type="SUPFAM" id="SSF56935">
    <property type="entry name" value="Porins"/>
    <property type="match status" value="1"/>
</dbReference>
<dbReference type="Gene3D" id="2.40.170.20">
    <property type="entry name" value="TonB-dependent receptor, beta-barrel domain"/>
    <property type="match status" value="1"/>
</dbReference>
<evidence type="ECO:0000313" key="16">
    <source>
        <dbReference type="Proteomes" id="UP000003240"/>
    </source>
</evidence>
<dbReference type="Gene3D" id="2.170.130.10">
    <property type="entry name" value="TonB-dependent receptor, plug domain"/>
    <property type="match status" value="1"/>
</dbReference>
<keyword evidence="16" id="KW-1185">Reference proteome</keyword>
<gene>
    <name evidence="15" type="ORF">ALO_07568</name>
</gene>
<keyword evidence="4 10" id="KW-0812">Transmembrane</keyword>
<evidence type="ECO:0000256" key="8">
    <source>
        <dbReference type="ARBA" id="ARBA00023170"/>
    </source>
</evidence>
<dbReference type="GO" id="GO:0015344">
    <property type="term" value="F:siderophore uptake transmembrane transporter activity"/>
    <property type="evidence" value="ECO:0007669"/>
    <property type="project" value="TreeGrafter"/>
</dbReference>
<evidence type="ECO:0000256" key="6">
    <source>
        <dbReference type="ARBA" id="ARBA00023077"/>
    </source>
</evidence>
<evidence type="ECO:0000256" key="4">
    <source>
        <dbReference type="ARBA" id="ARBA00022692"/>
    </source>
</evidence>
<dbReference type="Pfam" id="PF07715">
    <property type="entry name" value="Plug"/>
    <property type="match status" value="1"/>
</dbReference>
<dbReference type="GO" id="GO:0044718">
    <property type="term" value="P:siderophore transmembrane transport"/>
    <property type="evidence" value="ECO:0007669"/>
    <property type="project" value="TreeGrafter"/>
</dbReference>
<keyword evidence="9 10" id="KW-0998">Cell outer membrane</keyword>
<evidence type="ECO:0000256" key="1">
    <source>
        <dbReference type="ARBA" id="ARBA00004571"/>
    </source>
</evidence>
<feature type="chain" id="PRO_5003366196" evidence="12">
    <location>
        <begin position="24"/>
        <end position="640"/>
    </location>
</feature>
<dbReference type="AlphaFoldDB" id="F7NHG6"/>
<dbReference type="eggNOG" id="COG4771">
    <property type="taxonomic scope" value="Bacteria"/>
</dbReference>
<dbReference type="RefSeq" id="WP_004094289.1">
    <property type="nucleotide sequence ID" value="NZ_AFGF01000054.1"/>
</dbReference>
<dbReference type="InterPro" id="IPR039426">
    <property type="entry name" value="TonB-dep_rcpt-like"/>
</dbReference>
<feature type="signal peptide" evidence="12">
    <location>
        <begin position="1"/>
        <end position="23"/>
    </location>
</feature>
<accession>F7NHG6</accession>
<protein>
    <submittedName>
        <fullName evidence="15">TonB-dependent receptor</fullName>
    </submittedName>
</protein>
<evidence type="ECO:0000256" key="11">
    <source>
        <dbReference type="RuleBase" id="RU003357"/>
    </source>
</evidence>
<dbReference type="PROSITE" id="PS52016">
    <property type="entry name" value="TONB_DEPENDENT_REC_3"/>
    <property type="match status" value="1"/>
</dbReference>
<dbReference type="STRING" id="1009370.ALO_07568"/>
<proteinExistence type="inferred from homology"/>
<comment type="subcellular location">
    <subcellularLocation>
        <location evidence="1 10">Cell outer membrane</location>
        <topology evidence="1 10">Multi-pass membrane protein</topology>
    </subcellularLocation>
</comment>
<sequence>MNKKWIAALSLAIAAALNLPVYAAEVSEVLVTATRTEQKIKDVPAAAEVITREQIQAKGAITLRQALETAAGISFGVDGMKGSSVSIRGFDSKHVLILIDGRRISGETSLNRANSFEIDRISMENVERIEIIRGASSALYGSDALGGIINIVMKRPEQPQLSLELEGQKADAFSDGRDWSLRYDAGRQGRFGWSLSAGERREDPFAQEDGIHNNYYGTRRPINFQGEWLTGETGRVTLGIDYLDEQTKRTADKSFYTNDNQRADFNIGYESKAADTDYKIRFYQSVYDKDIETRSRTSGALSSFDVIKRTINTVEANAATPASEDHLLAYGLEYRQEKVRGTRIDSGKNPYTLYREGKTAAGSEATLDYYAAYVQDEWDVNDKLLLVSALRYDDSDQFVSAVSPKMGVTYKLQPNSRLKANVGYGFKIPTTTELYHAFLMAGKTYFIGNPDLDPERSVNYDFSWEGEAGPLSGKVGVFRSDIKDMIESYEVGPDYPGYQAGYKNNSYGNIAKAQLQGVEAEIGRRINDRLTVKANYTYLDAKNKTTHVRLEERARHLVGASLLYSDRESGINGNIWGTWNGDWIDSGGNAKSYAVWNALVSKQLNPATTIYLGVDNIFNYKDYDRWINGAIYRTGIRLKI</sequence>
<dbReference type="GO" id="GO:0009279">
    <property type="term" value="C:cell outer membrane"/>
    <property type="evidence" value="ECO:0007669"/>
    <property type="project" value="UniProtKB-SubCell"/>
</dbReference>
<evidence type="ECO:0000256" key="2">
    <source>
        <dbReference type="ARBA" id="ARBA00022448"/>
    </source>
</evidence>
<evidence type="ECO:0000256" key="10">
    <source>
        <dbReference type="PROSITE-ProRule" id="PRU01360"/>
    </source>
</evidence>
<dbReference type="EMBL" id="AFGF01000054">
    <property type="protein sequence ID" value="EGO64513.1"/>
    <property type="molecule type" value="Genomic_DNA"/>
</dbReference>
<evidence type="ECO:0000256" key="3">
    <source>
        <dbReference type="ARBA" id="ARBA00022452"/>
    </source>
</evidence>
<dbReference type="Pfam" id="PF00593">
    <property type="entry name" value="TonB_dep_Rec_b-barrel"/>
    <property type="match status" value="1"/>
</dbReference>
<evidence type="ECO:0000256" key="9">
    <source>
        <dbReference type="ARBA" id="ARBA00023237"/>
    </source>
</evidence>
<dbReference type="InterPro" id="IPR000531">
    <property type="entry name" value="Beta-barrel_TonB"/>
</dbReference>
<evidence type="ECO:0000256" key="5">
    <source>
        <dbReference type="ARBA" id="ARBA00022729"/>
    </source>
</evidence>
<feature type="domain" description="TonB-dependent receptor-like beta-barrel" evidence="13">
    <location>
        <begin position="183"/>
        <end position="617"/>
    </location>
</feature>
<evidence type="ECO:0000256" key="12">
    <source>
        <dbReference type="SAM" id="SignalP"/>
    </source>
</evidence>
<dbReference type="PANTHER" id="PTHR30069:SF29">
    <property type="entry name" value="HEMOGLOBIN AND HEMOGLOBIN-HAPTOGLOBIN-BINDING PROTEIN 1-RELATED"/>
    <property type="match status" value="1"/>
</dbReference>
<dbReference type="InterPro" id="IPR036942">
    <property type="entry name" value="Beta-barrel_TonB_sf"/>
</dbReference>
<comment type="similarity">
    <text evidence="10 11">Belongs to the TonB-dependent receptor family.</text>
</comment>
<evidence type="ECO:0000256" key="7">
    <source>
        <dbReference type="ARBA" id="ARBA00023136"/>
    </source>
</evidence>
<dbReference type="Proteomes" id="UP000003240">
    <property type="component" value="Unassembled WGS sequence"/>
</dbReference>
<name>F7NHG6_9FIRM</name>
<evidence type="ECO:0000259" key="13">
    <source>
        <dbReference type="Pfam" id="PF00593"/>
    </source>
</evidence>
<feature type="domain" description="TonB-dependent receptor plug" evidence="14">
    <location>
        <begin position="40"/>
        <end position="148"/>
    </location>
</feature>
<dbReference type="PANTHER" id="PTHR30069">
    <property type="entry name" value="TONB-DEPENDENT OUTER MEMBRANE RECEPTOR"/>
    <property type="match status" value="1"/>
</dbReference>
<keyword evidence="5 12" id="KW-0732">Signal</keyword>